<organism evidence="2 3">
    <name type="scientific">Desulfosporosinus hippei DSM 8344</name>
    <dbReference type="NCBI Taxonomy" id="1121419"/>
    <lineage>
        <taxon>Bacteria</taxon>
        <taxon>Bacillati</taxon>
        <taxon>Bacillota</taxon>
        <taxon>Clostridia</taxon>
        <taxon>Eubacteriales</taxon>
        <taxon>Desulfitobacteriaceae</taxon>
        <taxon>Desulfosporosinus</taxon>
    </lineage>
</organism>
<dbReference type="AlphaFoldDB" id="A0A1G8LY89"/>
<keyword evidence="3" id="KW-1185">Reference proteome</keyword>
<evidence type="ECO:0000256" key="1">
    <source>
        <dbReference type="SAM" id="Coils"/>
    </source>
</evidence>
<dbReference type="Proteomes" id="UP000198656">
    <property type="component" value="Unassembled WGS sequence"/>
</dbReference>
<evidence type="ECO:0000313" key="2">
    <source>
        <dbReference type="EMBL" id="SDI60638.1"/>
    </source>
</evidence>
<dbReference type="STRING" id="1121419.SAMN05443529_1573"/>
<reference evidence="3" key="1">
    <citation type="submission" date="2016-10" db="EMBL/GenBank/DDBJ databases">
        <authorList>
            <person name="Varghese N."/>
            <person name="Submissions S."/>
        </authorList>
    </citation>
    <scope>NUCLEOTIDE SEQUENCE [LARGE SCALE GENOMIC DNA]</scope>
    <source>
        <strain evidence="3">DSM 8344</strain>
    </source>
</reference>
<dbReference type="OrthoDB" id="1690026at2"/>
<proteinExistence type="predicted"/>
<keyword evidence="1" id="KW-0175">Coiled coil</keyword>
<sequence length="282" mass="31539">MNDLTTDRTSLMIAAEINMIRHQTGKILLVGAIEIGRRLKEAKALLPHGEWGKWLEDSVSYSQSTAEKLMRLFEGYGTQQAASLAVGGQGEGLPNLSYSQALTLLVVPEEDRAQFIAELDVESMSIRELQKAVKDRNQALQERDQAFQEKGDLQKALNNQVSKISQLTTERDSLKSMSAELSKSKGEIETRAGKLQSELNSFKKSTEYGSIQSMSRNLTAAHHKACANKVAFLYENLDKTFKELIFELSRLAPENKNTHEAYKTKTVDFLTKGLKEMYGTDV</sequence>
<evidence type="ECO:0000313" key="3">
    <source>
        <dbReference type="Proteomes" id="UP000198656"/>
    </source>
</evidence>
<feature type="coiled-coil region" evidence="1">
    <location>
        <begin position="129"/>
        <end position="156"/>
    </location>
</feature>
<dbReference type="EMBL" id="FNCP01000057">
    <property type="protein sequence ID" value="SDI60638.1"/>
    <property type="molecule type" value="Genomic_DNA"/>
</dbReference>
<accession>A0A1G8LY89</accession>
<dbReference type="Pfam" id="PF11300">
    <property type="entry name" value="DUF3102"/>
    <property type="match status" value="1"/>
</dbReference>
<gene>
    <name evidence="2" type="ORF">SAMN05443529_1573</name>
</gene>
<dbReference type="RefSeq" id="WP_092335873.1">
    <property type="nucleotide sequence ID" value="NZ_FNCP01000057.1"/>
</dbReference>
<protein>
    <recommendedName>
        <fullName evidence="4">DUF3102 domain-containing protein</fullName>
    </recommendedName>
</protein>
<evidence type="ECO:0008006" key="4">
    <source>
        <dbReference type="Google" id="ProtNLM"/>
    </source>
</evidence>
<dbReference type="InterPro" id="IPR021451">
    <property type="entry name" value="DUF3102"/>
</dbReference>
<name>A0A1G8LY89_9FIRM</name>